<comment type="similarity">
    <text evidence="6">Belongs to the helicase family. Dicer subfamily.</text>
</comment>
<dbReference type="SMART" id="SM00490">
    <property type="entry name" value="HELICc"/>
    <property type="match status" value="1"/>
</dbReference>
<dbReference type="InterPro" id="IPR027417">
    <property type="entry name" value="P-loop_NTPase"/>
</dbReference>
<reference evidence="11" key="1">
    <citation type="journal article" date="2023" name="PhytoFront">
        <title>Draft Genome Resources of Seven Strains of Tilletia horrida, Causal Agent of Kernel Smut of Rice.</title>
        <authorList>
            <person name="Khanal S."/>
            <person name="Antony Babu S."/>
            <person name="Zhou X.G."/>
        </authorList>
    </citation>
    <scope>NUCLEOTIDE SEQUENCE</scope>
    <source>
        <strain evidence="11">TX6</strain>
    </source>
</reference>
<evidence type="ECO:0000259" key="8">
    <source>
        <dbReference type="PROSITE" id="PS51192"/>
    </source>
</evidence>
<dbReference type="PROSITE" id="PS51194">
    <property type="entry name" value="HELICASE_CTER"/>
    <property type="match status" value="1"/>
</dbReference>
<dbReference type="Proteomes" id="UP001176517">
    <property type="component" value="Unassembled WGS sequence"/>
</dbReference>
<evidence type="ECO:0000256" key="2">
    <source>
        <dbReference type="ARBA" id="ARBA00022741"/>
    </source>
</evidence>
<dbReference type="Pfam" id="PF03368">
    <property type="entry name" value="Dicer_dimer"/>
    <property type="match status" value="1"/>
</dbReference>
<dbReference type="Gene3D" id="3.40.50.300">
    <property type="entry name" value="P-loop containing nucleotide triphosphate hydrolases"/>
    <property type="match status" value="2"/>
</dbReference>
<organism evidence="11 12">
    <name type="scientific">Tilletia horrida</name>
    <dbReference type="NCBI Taxonomy" id="155126"/>
    <lineage>
        <taxon>Eukaryota</taxon>
        <taxon>Fungi</taxon>
        <taxon>Dikarya</taxon>
        <taxon>Basidiomycota</taxon>
        <taxon>Ustilaginomycotina</taxon>
        <taxon>Exobasidiomycetes</taxon>
        <taxon>Tilletiales</taxon>
        <taxon>Tilletiaceae</taxon>
        <taxon>Tilletia</taxon>
    </lineage>
</organism>
<name>A0AAN6GRY8_9BASI</name>
<dbReference type="InterPro" id="IPR038248">
    <property type="entry name" value="Dicer_dimer_sf"/>
</dbReference>
<evidence type="ECO:0000259" key="10">
    <source>
        <dbReference type="PROSITE" id="PS51327"/>
    </source>
</evidence>
<evidence type="ECO:0000256" key="1">
    <source>
        <dbReference type="ARBA" id="ARBA00022737"/>
    </source>
</evidence>
<evidence type="ECO:0000256" key="3">
    <source>
        <dbReference type="ARBA" id="ARBA00022801"/>
    </source>
</evidence>
<feature type="domain" description="Dicer dsRNA-binding fold" evidence="10">
    <location>
        <begin position="497"/>
        <end position="589"/>
    </location>
</feature>
<comment type="caution">
    <text evidence="11">The sequence shown here is derived from an EMBL/GenBank/DDBJ whole genome shotgun (WGS) entry which is preliminary data.</text>
</comment>
<feature type="domain" description="Helicase ATP-binding" evidence="8">
    <location>
        <begin position="1"/>
        <end position="176"/>
    </location>
</feature>
<dbReference type="GO" id="GO:0003723">
    <property type="term" value="F:RNA binding"/>
    <property type="evidence" value="ECO:0007669"/>
    <property type="project" value="UniProtKB-UniRule"/>
</dbReference>
<evidence type="ECO:0000259" key="9">
    <source>
        <dbReference type="PROSITE" id="PS51194"/>
    </source>
</evidence>
<keyword evidence="3" id="KW-0378">Hydrolase</keyword>
<dbReference type="Gene3D" id="3.30.160.380">
    <property type="entry name" value="Dicer dimerisation domain"/>
    <property type="match status" value="1"/>
</dbReference>
<dbReference type="PROSITE" id="PS51327">
    <property type="entry name" value="DICER_DSRBF"/>
    <property type="match status" value="1"/>
</dbReference>
<dbReference type="InterPro" id="IPR036389">
    <property type="entry name" value="RNase_III_sf"/>
</dbReference>
<dbReference type="PROSITE" id="PS50142">
    <property type="entry name" value="RNASE_3_2"/>
    <property type="match status" value="2"/>
</dbReference>
<sequence length="1350" mass="152973">MLLQHFNDIEIAKTVQPVPESASRFGQPGSPMRRIGLFLVTKVPLVDQQSQAIADNSNLQVQRISGSDLHASGSKEEWDRIRRHRDVVVVTAQVVLTALMHGYLGMQDIYAIILDEAHNAFGDAPYAGIMRHYDDFCKKAATETGLLPPRIFGMTASPLKKLGTDEAKTSERLESILKSHILTAPVMHRAELALAVNKPIECIVEYDRPSYFADSVLTQSIRQRLKDAEDLKPVFDRIHYHTIHHGPLFADIVWSTSLQEIKKQTAAQTAISMINEDWLMEKANAAPSRRGRLTTNSAGARMINDEVRRTFELPRVLNLTIEQVTPKILKLIDILSCFAATAQSRQNLRGIGHGDGNDSVGLQQNHQDQAAVLSRFRSGQFNILVATSVIEEGLDVSPCNLIIRFDLFANHVSFVQSKGRARHKRSRFIMMAENGSEEHYRLIKEVADTDRALRQWLTDLPDDRIHDVNFAGDREDPDGDLILEVPDSGAKLYVQQATQLLADVYASLKGVDDEHATPQYEIEQLPKLEGFRCTIRMPPDWKMPDVVSEPRMSKKAAKRLAAFRVCEALYKAGTLSSTLRPKFNSVRRRKAGMAPLPAARLEEGVRVKTFQLQSFRGINLGYDEAAKGFKLHATLLSFEELPPTALNGPCRPMIVVTTDPVPRSGPFRMRFTSIDHVYPGFSASVPVVIDPEMMAYFKKYTLRMLKWIGRKGQWECPNDNLPYLTLPGTMNADKARVFDFQKHVDKEEILRLAAGPTTKVLECGMDVSIGNFWDRVLLERQYEIGAVAYAVTGVTRCKEEYLQLERQRYERRQQSAHSRNIWDDIPNVPPEALDMDWFTVARIERVQNFLTGLIDDRSADPKHYHAVALPPTNVWVHSISASAYRSAIMLPSMLDRIHQLMCAERCNLELFEGQIATSHLVEALTIPSVGYSYNYERLEFIGDTFLKFLATAYVFSEHITSQEGELHKERRDIIMNRTLLKHCVRLSLSDFLLLASFGPRTWTPPNFINPNGGRSTTRPVQGPRFEGYLPTSVHETPSVDQKALADLVESTMGAGLMTAGLEGAMHAARCLGITPRPIYSLKEVTAMYHEKTREDVAQKKLDKALKTEALLELETFLGYKFKSPHIALQATTHQPLLGYFASYERLEFLGDAVLDYFAVTDVYGRYPDFDQGELTEYKDILCQNRTLGALAEATQMHRFLFSTTSMVQSSITDANARLKMRRLEEERKPASQRGVYWRDVTVPKTVADIVESLVGAVALDSGFDMDALQALYNKIFKPFYDQYCRPTAEVDDDVRRFEHLIKNEQGCRQWSYQHDYTYQREEKVYTTSIYAHGVEWVRSRPCKNTQTAWT</sequence>
<evidence type="ECO:0000313" key="12">
    <source>
        <dbReference type="Proteomes" id="UP001176517"/>
    </source>
</evidence>
<dbReference type="Pfam" id="PF00636">
    <property type="entry name" value="Ribonuclease_3"/>
    <property type="match status" value="2"/>
</dbReference>
<evidence type="ECO:0000256" key="6">
    <source>
        <dbReference type="PROSITE-ProRule" id="PRU00657"/>
    </source>
</evidence>
<keyword evidence="4" id="KW-0347">Helicase</keyword>
<dbReference type="SMART" id="SM00535">
    <property type="entry name" value="RIBOc"/>
    <property type="match status" value="2"/>
</dbReference>
<dbReference type="InterPro" id="IPR005034">
    <property type="entry name" value="Dicer_dimerisation"/>
</dbReference>
<dbReference type="InterPro" id="IPR000999">
    <property type="entry name" value="RNase_III_dom"/>
</dbReference>
<keyword evidence="2" id="KW-0547">Nucleotide-binding</keyword>
<dbReference type="Gene3D" id="1.10.1520.10">
    <property type="entry name" value="Ribonuclease III domain"/>
    <property type="match status" value="2"/>
</dbReference>
<evidence type="ECO:0000256" key="5">
    <source>
        <dbReference type="ARBA" id="ARBA00022840"/>
    </source>
</evidence>
<dbReference type="SUPFAM" id="SSF69065">
    <property type="entry name" value="RNase III domain-like"/>
    <property type="match status" value="2"/>
</dbReference>
<dbReference type="GO" id="GO:0004386">
    <property type="term" value="F:helicase activity"/>
    <property type="evidence" value="ECO:0007669"/>
    <property type="project" value="UniProtKB-KW"/>
</dbReference>
<dbReference type="GO" id="GO:0031047">
    <property type="term" value="P:regulatory ncRNA-mediated gene silencing"/>
    <property type="evidence" value="ECO:0007669"/>
    <property type="project" value="UniProtKB-ARBA"/>
</dbReference>
<dbReference type="InterPro" id="IPR001650">
    <property type="entry name" value="Helicase_C-like"/>
</dbReference>
<dbReference type="GO" id="GO:0004525">
    <property type="term" value="F:ribonuclease III activity"/>
    <property type="evidence" value="ECO:0007669"/>
    <property type="project" value="InterPro"/>
</dbReference>
<feature type="domain" description="Helicase C-terminal" evidence="9">
    <location>
        <begin position="320"/>
        <end position="476"/>
    </location>
</feature>
<evidence type="ECO:0000256" key="4">
    <source>
        <dbReference type="ARBA" id="ARBA00022806"/>
    </source>
</evidence>
<feature type="domain" description="RNase III" evidence="7">
    <location>
        <begin position="1110"/>
        <end position="1262"/>
    </location>
</feature>
<evidence type="ECO:0000259" key="7">
    <source>
        <dbReference type="PROSITE" id="PS50142"/>
    </source>
</evidence>
<keyword evidence="5" id="KW-0067">ATP-binding</keyword>
<keyword evidence="12" id="KW-1185">Reference proteome</keyword>
<dbReference type="Pfam" id="PF00271">
    <property type="entry name" value="Helicase_C"/>
    <property type="match status" value="1"/>
</dbReference>
<dbReference type="SUPFAM" id="SSF52540">
    <property type="entry name" value="P-loop containing nucleoside triphosphate hydrolases"/>
    <property type="match status" value="1"/>
</dbReference>
<evidence type="ECO:0000313" key="11">
    <source>
        <dbReference type="EMBL" id="KAK0550705.1"/>
    </source>
</evidence>
<accession>A0AAN6GRY8</accession>
<keyword evidence="6" id="KW-0694">RNA-binding</keyword>
<gene>
    <name evidence="11" type="primary">dcl1</name>
    <name evidence="11" type="ORF">OC846_003562</name>
</gene>
<keyword evidence="1" id="KW-0677">Repeat</keyword>
<dbReference type="PANTHER" id="PTHR14950">
    <property type="entry name" value="DICER-RELATED"/>
    <property type="match status" value="1"/>
</dbReference>
<dbReference type="GO" id="GO:0005524">
    <property type="term" value="F:ATP binding"/>
    <property type="evidence" value="ECO:0007669"/>
    <property type="project" value="UniProtKB-KW"/>
</dbReference>
<dbReference type="GO" id="GO:0006396">
    <property type="term" value="P:RNA processing"/>
    <property type="evidence" value="ECO:0007669"/>
    <property type="project" value="InterPro"/>
</dbReference>
<dbReference type="PROSITE" id="PS00517">
    <property type="entry name" value="RNASE_3_1"/>
    <property type="match status" value="1"/>
</dbReference>
<dbReference type="PROSITE" id="PS51192">
    <property type="entry name" value="HELICASE_ATP_BIND_1"/>
    <property type="match status" value="1"/>
</dbReference>
<protein>
    <submittedName>
        <fullName evidence="11">Dicer-like protein 1</fullName>
    </submittedName>
</protein>
<dbReference type="InterPro" id="IPR014001">
    <property type="entry name" value="Helicase_ATP-bd"/>
</dbReference>
<dbReference type="PANTHER" id="PTHR14950:SF37">
    <property type="entry name" value="ENDORIBONUCLEASE DICER"/>
    <property type="match status" value="1"/>
</dbReference>
<feature type="domain" description="RNase III" evidence="7">
    <location>
        <begin position="920"/>
        <end position="1060"/>
    </location>
</feature>
<dbReference type="CDD" id="cd00593">
    <property type="entry name" value="RIBOc"/>
    <property type="match status" value="2"/>
</dbReference>
<dbReference type="EMBL" id="JAPDMZ010000088">
    <property type="protein sequence ID" value="KAK0550705.1"/>
    <property type="molecule type" value="Genomic_DNA"/>
</dbReference>
<proteinExistence type="inferred from homology"/>